<dbReference type="AlphaFoldDB" id="A0A445ITI5"/>
<keyword evidence="9 15" id="KW-0067">ATP-binding</keyword>
<evidence type="ECO:0000256" key="2">
    <source>
        <dbReference type="ARBA" id="ARBA00012513"/>
    </source>
</evidence>
<organism evidence="18 19">
    <name type="scientific">Glycine soja</name>
    <name type="common">Wild soybean</name>
    <dbReference type="NCBI Taxonomy" id="3848"/>
    <lineage>
        <taxon>Eukaryota</taxon>
        <taxon>Viridiplantae</taxon>
        <taxon>Streptophyta</taxon>
        <taxon>Embryophyta</taxon>
        <taxon>Tracheophyta</taxon>
        <taxon>Spermatophyta</taxon>
        <taxon>Magnoliopsida</taxon>
        <taxon>eudicotyledons</taxon>
        <taxon>Gunneridae</taxon>
        <taxon>Pentapetalae</taxon>
        <taxon>rosids</taxon>
        <taxon>fabids</taxon>
        <taxon>Fabales</taxon>
        <taxon>Fabaceae</taxon>
        <taxon>Papilionoideae</taxon>
        <taxon>50 kb inversion clade</taxon>
        <taxon>NPAAA clade</taxon>
        <taxon>indigoferoid/millettioid clade</taxon>
        <taxon>Phaseoleae</taxon>
        <taxon>Glycine</taxon>
        <taxon>Glycine subgen. Soja</taxon>
    </lineage>
</organism>
<reference evidence="18 19" key="1">
    <citation type="submission" date="2018-09" db="EMBL/GenBank/DDBJ databases">
        <title>A high-quality reference genome of wild soybean provides a powerful tool to mine soybean genomes.</title>
        <authorList>
            <person name="Xie M."/>
            <person name="Chung C.Y.L."/>
            <person name="Li M.-W."/>
            <person name="Wong F.-L."/>
            <person name="Chan T.-F."/>
            <person name="Lam H.-M."/>
        </authorList>
    </citation>
    <scope>NUCLEOTIDE SEQUENCE [LARGE SCALE GENOMIC DNA]</scope>
    <source>
        <strain evidence="19">cv. W05</strain>
        <tissue evidence="18">Hypocotyl of etiolated seedlings</tissue>
    </source>
</reference>
<comment type="catalytic activity">
    <reaction evidence="13">
        <text>L-threonyl-[protein] + ATP = O-phospho-L-threonyl-[protein] + ADP + H(+)</text>
        <dbReference type="Rhea" id="RHEA:46608"/>
        <dbReference type="Rhea" id="RHEA-COMP:11060"/>
        <dbReference type="Rhea" id="RHEA-COMP:11605"/>
        <dbReference type="ChEBI" id="CHEBI:15378"/>
        <dbReference type="ChEBI" id="CHEBI:30013"/>
        <dbReference type="ChEBI" id="CHEBI:30616"/>
        <dbReference type="ChEBI" id="CHEBI:61977"/>
        <dbReference type="ChEBI" id="CHEBI:456216"/>
        <dbReference type="EC" id="2.7.11.1"/>
    </reaction>
</comment>
<keyword evidence="7 15" id="KW-0547">Nucleotide-binding</keyword>
<dbReference type="EC" id="2.7.11.1" evidence="2"/>
<sequence length="642" mass="71654">MNIFFNLRSLSSPLILSYIIIFYLLAKNTSCDVDPNFLACTPTTCANNNQSISYPFYIEGKQEPFCGNPGFGISCGPKGFPILNLSNTIYIIHHIFYENQTLRVANAAFSASRQNTTNSKGCLPLPLTHNLTLPSTREFDIAPNQTDIRLFYGCGSLPWLEEHKVGCFNETSSVLALYKEDKNISFVSKNCKGEVVDTIVEDGIIGGNEEALTKGFLLTWKAGNCSVCHNTGGRCGFDFVMYTFRCFCTDSVHSAICDPDDDPVGTKGSSLKARLRIASAVVAAGIVVLLMVLACCFRRNIFWRKNPTHRIIEGFLKEHGPLPTARYSYSEVKRMTNSFRNKLGQGGFGSVYKGQLQDGRVVAVKILNKSDGNGEEFVNEVASISRTSHVNIVRLLGFCLDSSKRALVYEFMPNGSLDNFIYEEKNPLKVARHLDCKVLYDITIGIARGLEYLHRGCNTRILHFDIKPHNILLDEDFCPKISDFGLAKICPRKESVVSMLGARGTAGYIAPEVFSRNFGAVSHKSDVYSFGMMVLEMVGRRKNIKAEVDNSSEIYFPHWIYNRIESNQELGLQNIKNEGDDQMVRKMTIVGLWCIQTHPSARPDISKVMEMLESKMELLQIPPKPFLSSPSTSPVHLSCETL</sequence>
<protein>
    <recommendedName>
        <fullName evidence="2">non-specific serine/threonine protein kinase</fullName>
        <ecNumber evidence="2">2.7.11.1</ecNumber>
    </recommendedName>
</protein>
<dbReference type="InterPro" id="IPR045874">
    <property type="entry name" value="LRK10/LRL21-25-like"/>
</dbReference>
<evidence type="ECO:0000256" key="15">
    <source>
        <dbReference type="PROSITE-ProRule" id="PRU10141"/>
    </source>
</evidence>
<gene>
    <name evidence="18" type="ORF">D0Y65_028281</name>
</gene>
<dbReference type="Pfam" id="PF00069">
    <property type="entry name" value="Pkinase"/>
    <property type="match status" value="1"/>
</dbReference>
<dbReference type="Pfam" id="PF14380">
    <property type="entry name" value="WAK_assoc"/>
    <property type="match status" value="1"/>
</dbReference>
<dbReference type="Gene3D" id="1.10.510.10">
    <property type="entry name" value="Transferase(Phosphotransferase) domain 1"/>
    <property type="match status" value="1"/>
</dbReference>
<evidence type="ECO:0000256" key="5">
    <source>
        <dbReference type="ARBA" id="ARBA00022692"/>
    </source>
</evidence>
<dbReference type="InterPro" id="IPR017441">
    <property type="entry name" value="Protein_kinase_ATP_BS"/>
</dbReference>
<evidence type="ECO:0000256" key="4">
    <source>
        <dbReference type="ARBA" id="ARBA00022679"/>
    </source>
</evidence>
<dbReference type="PANTHER" id="PTHR27009">
    <property type="entry name" value="RUST RESISTANCE KINASE LR10-RELATED"/>
    <property type="match status" value="1"/>
</dbReference>
<dbReference type="GO" id="GO:0030247">
    <property type="term" value="F:polysaccharide binding"/>
    <property type="evidence" value="ECO:0007669"/>
    <property type="project" value="InterPro"/>
</dbReference>
<comment type="caution">
    <text evidence="18">The sequence shown here is derived from an EMBL/GenBank/DDBJ whole genome shotgun (WGS) entry which is preliminary data.</text>
</comment>
<dbReference type="PROSITE" id="PS00108">
    <property type="entry name" value="PROTEIN_KINASE_ST"/>
    <property type="match status" value="1"/>
</dbReference>
<feature type="domain" description="Protein kinase" evidence="17">
    <location>
        <begin position="337"/>
        <end position="627"/>
    </location>
</feature>
<evidence type="ECO:0000256" key="14">
    <source>
        <dbReference type="ARBA" id="ARBA00048679"/>
    </source>
</evidence>
<dbReference type="Gramene" id="XM_028326552.1">
    <property type="protein sequence ID" value="XP_028182353.1"/>
    <property type="gene ID" value="LOC114369336"/>
</dbReference>
<dbReference type="FunFam" id="3.30.200.20:FF:000644">
    <property type="entry name" value="Suppressor of npr1-1 constitutive 4"/>
    <property type="match status" value="1"/>
</dbReference>
<keyword evidence="4 18" id="KW-0808">Transferase</keyword>
<evidence type="ECO:0000256" key="16">
    <source>
        <dbReference type="SAM" id="Phobius"/>
    </source>
</evidence>
<keyword evidence="6" id="KW-0732">Signal</keyword>
<comment type="subcellular location">
    <subcellularLocation>
        <location evidence="1">Membrane</location>
        <topology evidence="1">Single-pass type I membrane protein</topology>
    </subcellularLocation>
</comment>
<dbReference type="GO" id="GO:0005524">
    <property type="term" value="F:ATP binding"/>
    <property type="evidence" value="ECO:0007669"/>
    <property type="project" value="UniProtKB-UniRule"/>
</dbReference>
<evidence type="ECO:0000256" key="13">
    <source>
        <dbReference type="ARBA" id="ARBA00047899"/>
    </source>
</evidence>
<evidence type="ECO:0000256" key="12">
    <source>
        <dbReference type="ARBA" id="ARBA00023180"/>
    </source>
</evidence>
<evidence type="ECO:0000256" key="6">
    <source>
        <dbReference type="ARBA" id="ARBA00022729"/>
    </source>
</evidence>
<keyword evidence="5 16" id="KW-0812">Transmembrane</keyword>
<feature type="transmembrane region" description="Helical" evidence="16">
    <location>
        <begin position="7"/>
        <end position="26"/>
    </location>
</feature>
<evidence type="ECO:0000313" key="18">
    <source>
        <dbReference type="EMBL" id="RZB89368.1"/>
    </source>
</evidence>
<dbReference type="GO" id="GO:0016020">
    <property type="term" value="C:membrane"/>
    <property type="evidence" value="ECO:0007669"/>
    <property type="project" value="UniProtKB-SubCell"/>
</dbReference>
<evidence type="ECO:0000256" key="3">
    <source>
        <dbReference type="ARBA" id="ARBA00022527"/>
    </source>
</evidence>
<dbReference type="SUPFAM" id="SSF56112">
    <property type="entry name" value="Protein kinase-like (PK-like)"/>
    <property type="match status" value="1"/>
</dbReference>
<dbReference type="PROSITE" id="PS50011">
    <property type="entry name" value="PROTEIN_KINASE_DOM"/>
    <property type="match status" value="1"/>
</dbReference>
<dbReference type="PROSITE" id="PS00107">
    <property type="entry name" value="PROTEIN_KINASE_ATP"/>
    <property type="match status" value="1"/>
</dbReference>
<keyword evidence="11 16" id="KW-0472">Membrane</keyword>
<keyword evidence="18" id="KW-0675">Receptor</keyword>
<dbReference type="InterPro" id="IPR011009">
    <property type="entry name" value="Kinase-like_dom_sf"/>
</dbReference>
<dbReference type="Pfam" id="PF13947">
    <property type="entry name" value="GUB_WAK_bind"/>
    <property type="match status" value="1"/>
</dbReference>
<dbReference type="Gene3D" id="3.30.200.20">
    <property type="entry name" value="Phosphorylase Kinase, domain 1"/>
    <property type="match status" value="1"/>
</dbReference>
<evidence type="ECO:0000256" key="11">
    <source>
        <dbReference type="ARBA" id="ARBA00023136"/>
    </source>
</evidence>
<evidence type="ECO:0000256" key="8">
    <source>
        <dbReference type="ARBA" id="ARBA00022777"/>
    </source>
</evidence>
<evidence type="ECO:0000313" key="19">
    <source>
        <dbReference type="Proteomes" id="UP000289340"/>
    </source>
</evidence>
<keyword evidence="19" id="KW-1185">Reference proteome</keyword>
<dbReference type="Proteomes" id="UP000289340">
    <property type="component" value="Chromosome 10"/>
</dbReference>
<evidence type="ECO:0000259" key="17">
    <source>
        <dbReference type="PROSITE" id="PS50011"/>
    </source>
</evidence>
<dbReference type="GO" id="GO:0106310">
    <property type="term" value="F:protein serine kinase activity"/>
    <property type="evidence" value="ECO:0007669"/>
    <property type="project" value="RHEA"/>
</dbReference>
<dbReference type="FunFam" id="1.10.510.10:FF:000590">
    <property type="entry name" value="PR5-like receptor kinase"/>
    <property type="match status" value="1"/>
</dbReference>
<feature type="transmembrane region" description="Helical" evidence="16">
    <location>
        <begin position="277"/>
        <end position="297"/>
    </location>
</feature>
<evidence type="ECO:0000256" key="10">
    <source>
        <dbReference type="ARBA" id="ARBA00022989"/>
    </source>
</evidence>
<evidence type="ECO:0000256" key="7">
    <source>
        <dbReference type="ARBA" id="ARBA00022741"/>
    </source>
</evidence>
<dbReference type="InterPro" id="IPR032872">
    <property type="entry name" value="WAK_assoc_C"/>
</dbReference>
<feature type="binding site" evidence="15">
    <location>
        <position position="365"/>
    </location>
    <ligand>
        <name>ATP</name>
        <dbReference type="ChEBI" id="CHEBI:30616"/>
    </ligand>
</feature>
<keyword evidence="10 16" id="KW-1133">Transmembrane helix</keyword>
<dbReference type="EMBL" id="QZWG01000010">
    <property type="protein sequence ID" value="RZB89368.1"/>
    <property type="molecule type" value="Genomic_DNA"/>
</dbReference>
<proteinExistence type="predicted"/>
<keyword evidence="12" id="KW-0325">Glycoprotein</keyword>
<dbReference type="GO" id="GO:0004674">
    <property type="term" value="F:protein serine/threonine kinase activity"/>
    <property type="evidence" value="ECO:0007669"/>
    <property type="project" value="UniProtKB-KW"/>
</dbReference>
<dbReference type="InterPro" id="IPR000719">
    <property type="entry name" value="Prot_kinase_dom"/>
</dbReference>
<keyword evidence="8 18" id="KW-0418">Kinase</keyword>
<accession>A0A445ITI5</accession>
<dbReference type="SMART" id="SM00220">
    <property type="entry name" value="S_TKc"/>
    <property type="match status" value="1"/>
</dbReference>
<name>A0A445ITI5_GLYSO</name>
<keyword evidence="3" id="KW-0723">Serine/threonine-protein kinase</keyword>
<comment type="catalytic activity">
    <reaction evidence="14">
        <text>L-seryl-[protein] + ATP = O-phospho-L-seryl-[protein] + ADP + H(+)</text>
        <dbReference type="Rhea" id="RHEA:17989"/>
        <dbReference type="Rhea" id="RHEA-COMP:9863"/>
        <dbReference type="Rhea" id="RHEA-COMP:11604"/>
        <dbReference type="ChEBI" id="CHEBI:15378"/>
        <dbReference type="ChEBI" id="CHEBI:29999"/>
        <dbReference type="ChEBI" id="CHEBI:30616"/>
        <dbReference type="ChEBI" id="CHEBI:83421"/>
        <dbReference type="ChEBI" id="CHEBI:456216"/>
        <dbReference type="EC" id="2.7.11.1"/>
    </reaction>
</comment>
<dbReference type="InterPro" id="IPR008271">
    <property type="entry name" value="Ser/Thr_kinase_AS"/>
</dbReference>
<evidence type="ECO:0000256" key="9">
    <source>
        <dbReference type="ARBA" id="ARBA00022840"/>
    </source>
</evidence>
<dbReference type="InterPro" id="IPR025287">
    <property type="entry name" value="WAK_GUB"/>
</dbReference>
<evidence type="ECO:0000256" key="1">
    <source>
        <dbReference type="ARBA" id="ARBA00004479"/>
    </source>
</evidence>